<keyword evidence="1" id="KW-0472">Membrane</keyword>
<accession>A0A8J6NVJ7</accession>
<dbReference type="Proteomes" id="UP000605201">
    <property type="component" value="Unassembled WGS sequence"/>
</dbReference>
<evidence type="ECO:0000313" key="2">
    <source>
        <dbReference type="EMBL" id="MBC8430584.1"/>
    </source>
</evidence>
<feature type="transmembrane region" description="Helical" evidence="1">
    <location>
        <begin position="6"/>
        <end position="25"/>
    </location>
</feature>
<keyword evidence="1" id="KW-1133">Transmembrane helix</keyword>
<evidence type="ECO:0000256" key="1">
    <source>
        <dbReference type="SAM" id="Phobius"/>
    </source>
</evidence>
<protein>
    <submittedName>
        <fullName evidence="2">Uncharacterized protein</fullName>
    </submittedName>
</protein>
<comment type="caution">
    <text evidence="2">The sequence shown here is derived from an EMBL/GenBank/DDBJ whole genome shotgun (WGS) entry which is preliminary data.</text>
</comment>
<keyword evidence="1" id="KW-0812">Transmembrane</keyword>
<evidence type="ECO:0000313" key="3">
    <source>
        <dbReference type="Proteomes" id="UP000605201"/>
    </source>
</evidence>
<name>A0A8J6NVJ7_9BACT</name>
<organism evidence="2 3">
    <name type="scientific">Candidatus Desulfatibia vada</name>
    <dbReference type="NCBI Taxonomy" id="2841696"/>
    <lineage>
        <taxon>Bacteria</taxon>
        <taxon>Pseudomonadati</taxon>
        <taxon>Thermodesulfobacteriota</taxon>
        <taxon>Desulfobacteria</taxon>
        <taxon>Desulfobacterales</taxon>
        <taxon>Desulfobacterales incertae sedis</taxon>
        <taxon>Candidatus Desulfatibia</taxon>
    </lineage>
</organism>
<dbReference type="EMBL" id="JACNIG010000058">
    <property type="protein sequence ID" value="MBC8430584.1"/>
    <property type="molecule type" value="Genomic_DNA"/>
</dbReference>
<proteinExistence type="predicted"/>
<dbReference type="AlphaFoldDB" id="A0A8J6NVJ7"/>
<sequence length="147" mass="16945">MSDTIVAFISGSIVAVLASFLAHVFSKSRNRLREFNQAAADFKSAFIPALRFLDYKYSPERPPEIGIHKTLSNAFDQHEIAVIKFRPYLNRQEFIGFDNAWDDYCGKKSGKPYFVEYAEPEGFTKKDHAQKIYLKKLNRLITFAEPK</sequence>
<gene>
    <name evidence="2" type="ORF">H8D96_01565</name>
</gene>
<reference evidence="2 3" key="1">
    <citation type="submission" date="2020-08" db="EMBL/GenBank/DDBJ databases">
        <title>Bridging the membrane lipid divide: bacteria of the FCB group superphylum have the potential to synthesize archaeal ether lipids.</title>
        <authorList>
            <person name="Villanueva L."/>
            <person name="Von Meijenfeldt F.A.B."/>
            <person name="Westbye A.B."/>
            <person name="Yadav S."/>
            <person name="Hopmans E.C."/>
            <person name="Dutilh B.E."/>
            <person name="Sinninghe Damste J.S."/>
        </authorList>
    </citation>
    <scope>NUCLEOTIDE SEQUENCE [LARGE SCALE GENOMIC DNA]</scope>
    <source>
        <strain evidence="2">NIOZ-UU17</strain>
    </source>
</reference>